<feature type="transmembrane region" description="Helical" evidence="1">
    <location>
        <begin position="281"/>
        <end position="301"/>
    </location>
</feature>
<reference evidence="2 3" key="1">
    <citation type="submission" date="2020-07" db="EMBL/GenBank/DDBJ databases">
        <title>Genomic Encyclopedia of Type Strains, Phase IV (KMG-V): Genome sequencing to study the core and pangenomes of soil and plant-associated prokaryotes.</title>
        <authorList>
            <person name="Whitman W."/>
        </authorList>
    </citation>
    <scope>NUCLEOTIDE SEQUENCE [LARGE SCALE GENOMIC DNA]</scope>
    <source>
        <strain evidence="2 3">SEMIA 4052</strain>
    </source>
</reference>
<evidence type="ECO:0000313" key="3">
    <source>
        <dbReference type="Proteomes" id="UP000535276"/>
    </source>
</evidence>
<feature type="transmembrane region" description="Helical" evidence="1">
    <location>
        <begin position="25"/>
        <end position="44"/>
    </location>
</feature>
<organism evidence="2 3">
    <name type="scientific">Rhizobium leguminosarum</name>
    <dbReference type="NCBI Taxonomy" id="384"/>
    <lineage>
        <taxon>Bacteria</taxon>
        <taxon>Pseudomonadati</taxon>
        <taxon>Pseudomonadota</taxon>
        <taxon>Alphaproteobacteria</taxon>
        <taxon>Hyphomicrobiales</taxon>
        <taxon>Rhizobiaceae</taxon>
        <taxon>Rhizobium/Agrobacterium group</taxon>
        <taxon>Rhizobium</taxon>
    </lineage>
</organism>
<dbReference type="AlphaFoldDB" id="A0A7Z0E0M0"/>
<gene>
    <name evidence="2" type="ORF">GGI64_003896</name>
</gene>
<dbReference type="Proteomes" id="UP000535276">
    <property type="component" value="Unassembled WGS sequence"/>
</dbReference>
<sequence>MGVAVPSLFLKTHRGLSALATDLRWGYWCVALLIAPAAAIAVLYPMSWILGAVPFFTTFVDVGWLKIVAIVPLLAGAFIAQANRSWLLAVMLIPGLLLSLTTPEHIGTVRRADLAQIPYYPEVYDPAVFGEKIDKLDQMVAHGAWIFSVFPPHVPTTEKLRGLNATAAEAKTLLAAATDAVASATRVETQIAELNARNVALAAGAECFRQASFGFRYFACIQKNQQSISANRAQIQALQQHLANLRAAPTPESRYPIVVSAAANAKVEFQVMERQIKEKSAFIAAIPYLFASSLAFAILIYRAGFRSSTLAVLLLSTIAIDVFSNRPISFDDQIVDGILVLYPVFICTASAFVLRFLYRSYLDNRIIWKRFPRERVLNSLLITTLLWLPFPLVVAGVVVFNQWIYTELSDIVYCKSLPCGIEQSSFPIYDSDPTRDTLRDDVNAGIARQFARFEAEALSNAEAARGGTQEVVNAAKAKIMETYNRILPPNIYDIFPALRPPRLSDCFGFIWVDLPCIGKKIVYEKLNDAYRGPRNRGHDRLQGKINEIGEQVKDVVENAADSLKAGVKGQSEAAAAYTTKAVDATFLGFNVLSVGQMAIMLAVVMRAFLLAFGRVVYRPPGPVFKKRVVMPYLTIGHSDPVSPDCDETVTEEKKKYKVSFGHTPLIAKRAYSAADAKQSTVMWKSLTTRWFLRRLRNRCLFLKRVEAMSSSKRLSFSSGVGRSYVAWTIRPGAKVYFDWGKFVAMSEHLDLGKEITLRIGGLTLGTTMHASLSAGSREGILILESGGNVTFSHDQANPDVDSPFRLMAWRDDAAFKVVSPIHITNLYLDGPSIDPRPRAAYVALDTGREIPSFGILRELCMLLRP</sequence>
<keyword evidence="1" id="KW-0812">Transmembrane</keyword>
<protein>
    <submittedName>
        <fullName evidence="2">Uncharacterized protein</fullName>
    </submittedName>
</protein>
<feature type="transmembrane region" description="Helical" evidence="1">
    <location>
        <begin position="56"/>
        <end position="79"/>
    </location>
</feature>
<evidence type="ECO:0000313" key="2">
    <source>
        <dbReference type="EMBL" id="NYJ12822.1"/>
    </source>
</evidence>
<dbReference type="RefSeq" id="WP_179612233.1">
    <property type="nucleotide sequence ID" value="NZ_JACBZV010000006.1"/>
</dbReference>
<dbReference type="EMBL" id="JACBZV010000006">
    <property type="protein sequence ID" value="NYJ12822.1"/>
    <property type="molecule type" value="Genomic_DNA"/>
</dbReference>
<comment type="caution">
    <text evidence="2">The sequence shown here is derived from an EMBL/GenBank/DDBJ whole genome shotgun (WGS) entry which is preliminary data.</text>
</comment>
<feature type="transmembrane region" description="Helical" evidence="1">
    <location>
        <begin position="339"/>
        <end position="358"/>
    </location>
</feature>
<feature type="transmembrane region" description="Helical" evidence="1">
    <location>
        <begin position="85"/>
        <end position="102"/>
    </location>
</feature>
<keyword evidence="1" id="KW-1133">Transmembrane helix</keyword>
<proteinExistence type="predicted"/>
<accession>A0A7Z0E0M0</accession>
<name>A0A7Z0E0M0_RHILE</name>
<evidence type="ECO:0000256" key="1">
    <source>
        <dbReference type="SAM" id="Phobius"/>
    </source>
</evidence>
<feature type="transmembrane region" description="Helical" evidence="1">
    <location>
        <begin position="379"/>
        <end position="405"/>
    </location>
</feature>
<keyword evidence="1" id="KW-0472">Membrane</keyword>